<evidence type="ECO:0000256" key="1">
    <source>
        <dbReference type="ARBA" id="ARBA00010088"/>
    </source>
</evidence>
<dbReference type="Pfam" id="PF00561">
    <property type="entry name" value="Abhydrolase_1"/>
    <property type="match status" value="1"/>
</dbReference>
<dbReference type="Gene3D" id="3.40.50.1820">
    <property type="entry name" value="alpha/beta hydrolase"/>
    <property type="match status" value="1"/>
</dbReference>
<dbReference type="EMBL" id="MU855734">
    <property type="protein sequence ID" value="KAK3899835.1"/>
    <property type="molecule type" value="Genomic_DNA"/>
</dbReference>
<dbReference type="PRINTS" id="PR00793">
    <property type="entry name" value="PROAMNOPTASE"/>
</dbReference>
<dbReference type="InterPro" id="IPR051601">
    <property type="entry name" value="Serine_prot/Carboxylest_S33"/>
</dbReference>
<accession>A0AAN6MFI8</accession>
<keyword evidence="5" id="KW-1185">Reference proteome</keyword>
<evidence type="ECO:0000313" key="4">
    <source>
        <dbReference type="EMBL" id="KAK3899835.1"/>
    </source>
</evidence>
<comment type="similarity">
    <text evidence="1">Belongs to the peptidase S33 family.</text>
</comment>
<dbReference type="PANTHER" id="PTHR43248">
    <property type="entry name" value="2-SUCCINYL-6-HYDROXY-2,4-CYCLOHEXADIENE-1-CARBOXYLATE SYNTHASE"/>
    <property type="match status" value="1"/>
</dbReference>
<dbReference type="PANTHER" id="PTHR43248:SF2">
    <property type="entry name" value="PROLYL AMINOPEPTIDASE"/>
    <property type="match status" value="1"/>
</dbReference>
<dbReference type="InterPro" id="IPR002410">
    <property type="entry name" value="Peptidase_S33"/>
</dbReference>
<protein>
    <submittedName>
        <fullName evidence="4">Alpha/Beta hydrolase protein</fullName>
    </submittedName>
</protein>
<gene>
    <name evidence="4" type="ORF">C8A05DRAFT_17794</name>
</gene>
<sequence>MTNIDWDHIQPAKPLNNPIAHQLGPFSVLTLTFTVPLRHTNPTNTSSITLKADLLYASTSHPCTASPPPTDWPALTSWLANQRVLAYLCGGPGDKNPSDAVPPLNENLLRRGFVVLFLDYRGTGGSSPINVDTAKGWKDAEEGREYLNCFLQDSIVADLEAVRLCLGVEGWEVLGQSYGGWIATTYLSFLGRGLRGVYITGGVPPVGKSAVEVYRALYQRVRRGNEEYYGMFGGDGERVKRVTKWLHENEAPMYKGQKLTARGFLTMGRRLGGGEEAYRTMHQLVEGLEDSIREYGGITQDAIDKFWEAGGTGFKLPSRPLYAVLHEAIYCDGHSPSPRWAAHRVGNGTETSEGNPGREFSWLQDGFNFSAHSEPVLYFAGEAIFPFMLEEAELGCFVGAANALANQTHWRNLYDPDRLWENTVPVKAVAYKHDVYVDRDFSEETVNIIGAGELAKDVPDDWLHTSLKKGRTDELCERLFGPMPGSD</sequence>
<name>A0AAN6MFI8_9PEZI</name>
<reference evidence="4" key="1">
    <citation type="journal article" date="2023" name="Mol. Phylogenet. Evol.">
        <title>Genome-scale phylogeny and comparative genomics of the fungal order Sordariales.</title>
        <authorList>
            <person name="Hensen N."/>
            <person name="Bonometti L."/>
            <person name="Westerberg I."/>
            <person name="Brannstrom I.O."/>
            <person name="Guillou S."/>
            <person name="Cros-Aarteil S."/>
            <person name="Calhoun S."/>
            <person name="Haridas S."/>
            <person name="Kuo A."/>
            <person name="Mondo S."/>
            <person name="Pangilinan J."/>
            <person name="Riley R."/>
            <person name="LaButti K."/>
            <person name="Andreopoulos B."/>
            <person name="Lipzen A."/>
            <person name="Chen C."/>
            <person name="Yan M."/>
            <person name="Daum C."/>
            <person name="Ng V."/>
            <person name="Clum A."/>
            <person name="Steindorff A."/>
            <person name="Ohm R.A."/>
            <person name="Martin F."/>
            <person name="Silar P."/>
            <person name="Natvig D.O."/>
            <person name="Lalanne C."/>
            <person name="Gautier V."/>
            <person name="Ament-Velasquez S.L."/>
            <person name="Kruys A."/>
            <person name="Hutchinson M.I."/>
            <person name="Powell A.J."/>
            <person name="Barry K."/>
            <person name="Miller A.N."/>
            <person name="Grigoriev I.V."/>
            <person name="Debuchy R."/>
            <person name="Gladieux P."/>
            <person name="Hiltunen Thoren M."/>
            <person name="Johannesson H."/>
        </authorList>
    </citation>
    <scope>NUCLEOTIDE SEQUENCE</scope>
    <source>
        <strain evidence="4">CBS 103.79</strain>
    </source>
</reference>
<dbReference type="InterPro" id="IPR000073">
    <property type="entry name" value="AB_hydrolase_1"/>
</dbReference>
<evidence type="ECO:0000259" key="3">
    <source>
        <dbReference type="Pfam" id="PF00561"/>
    </source>
</evidence>
<keyword evidence="2 4" id="KW-0378">Hydrolase</keyword>
<dbReference type="GO" id="GO:0008233">
    <property type="term" value="F:peptidase activity"/>
    <property type="evidence" value="ECO:0007669"/>
    <property type="project" value="InterPro"/>
</dbReference>
<evidence type="ECO:0000256" key="2">
    <source>
        <dbReference type="ARBA" id="ARBA00022801"/>
    </source>
</evidence>
<organism evidence="4 5">
    <name type="scientific">Staphylotrichum tortipilum</name>
    <dbReference type="NCBI Taxonomy" id="2831512"/>
    <lineage>
        <taxon>Eukaryota</taxon>
        <taxon>Fungi</taxon>
        <taxon>Dikarya</taxon>
        <taxon>Ascomycota</taxon>
        <taxon>Pezizomycotina</taxon>
        <taxon>Sordariomycetes</taxon>
        <taxon>Sordariomycetidae</taxon>
        <taxon>Sordariales</taxon>
        <taxon>Chaetomiaceae</taxon>
        <taxon>Staphylotrichum</taxon>
    </lineage>
</organism>
<comment type="caution">
    <text evidence="4">The sequence shown here is derived from an EMBL/GenBank/DDBJ whole genome shotgun (WGS) entry which is preliminary data.</text>
</comment>
<dbReference type="InterPro" id="IPR029058">
    <property type="entry name" value="AB_hydrolase_fold"/>
</dbReference>
<dbReference type="SUPFAM" id="SSF53474">
    <property type="entry name" value="alpha/beta-Hydrolases"/>
    <property type="match status" value="1"/>
</dbReference>
<dbReference type="AlphaFoldDB" id="A0AAN6MFI8"/>
<reference evidence="4" key="2">
    <citation type="submission" date="2023-05" db="EMBL/GenBank/DDBJ databases">
        <authorList>
            <consortium name="Lawrence Berkeley National Laboratory"/>
            <person name="Steindorff A."/>
            <person name="Hensen N."/>
            <person name="Bonometti L."/>
            <person name="Westerberg I."/>
            <person name="Brannstrom I.O."/>
            <person name="Guillou S."/>
            <person name="Cros-Aarteil S."/>
            <person name="Calhoun S."/>
            <person name="Haridas S."/>
            <person name="Kuo A."/>
            <person name="Mondo S."/>
            <person name="Pangilinan J."/>
            <person name="Riley R."/>
            <person name="Labutti K."/>
            <person name="Andreopoulos B."/>
            <person name="Lipzen A."/>
            <person name="Chen C."/>
            <person name="Yanf M."/>
            <person name="Daum C."/>
            <person name="Ng V."/>
            <person name="Clum A."/>
            <person name="Ohm R."/>
            <person name="Martin F."/>
            <person name="Silar P."/>
            <person name="Natvig D."/>
            <person name="Lalanne C."/>
            <person name="Gautier V."/>
            <person name="Ament-Velasquez S.L."/>
            <person name="Kruys A."/>
            <person name="Hutchinson M.I."/>
            <person name="Powell A.J."/>
            <person name="Barry K."/>
            <person name="Miller A.N."/>
            <person name="Grigoriev I.V."/>
            <person name="Debuchy R."/>
            <person name="Gladieux P."/>
            <person name="Thoren M.H."/>
            <person name="Johannesson H."/>
        </authorList>
    </citation>
    <scope>NUCLEOTIDE SEQUENCE</scope>
    <source>
        <strain evidence="4">CBS 103.79</strain>
    </source>
</reference>
<dbReference type="GO" id="GO:0006508">
    <property type="term" value="P:proteolysis"/>
    <property type="evidence" value="ECO:0007669"/>
    <property type="project" value="InterPro"/>
</dbReference>
<evidence type="ECO:0000313" key="5">
    <source>
        <dbReference type="Proteomes" id="UP001303889"/>
    </source>
</evidence>
<feature type="domain" description="AB hydrolase-1" evidence="3">
    <location>
        <begin position="90"/>
        <end position="224"/>
    </location>
</feature>
<dbReference type="Proteomes" id="UP001303889">
    <property type="component" value="Unassembled WGS sequence"/>
</dbReference>
<proteinExistence type="inferred from homology"/>